<sequence>MPTLPPPPPTESPAAAPARRRRLWPWLLGAIAVLLVLPPLLVAGLAFSARDSAGLQRLAGWASRLSGDTLSIGGAQGDLLSRFTLTDIRVHTRYTDVDLSRLTLDWQPRALWQRELRIDTLALGALKLDLRPSPDEPPSPPPASLTLPLGVSLQSFTLKSLALSSTAAPVMSQLSLRLDSDGRRHRLVIDTLSTPWAQAHGEATLDGRKPFALTASLFALGQVPAPVEKPIDTRLALTGSLTELHVGGAFAAGSASGSLVATLAPFATLPYQRVRQVQLGVDHLDLAEFLASAPHSLLTLAADIAPQPGKLRAAGRMTLTNAQPGSFSAQRLPLSSAGLAFTIDAQSLQLQPSHVDAAGGRITLGGGIREQKLALDVSLAGIDAAEVVDSYRSAIDGTLSLRGTLSEPAMRAALRDGPRRLDMEVALSGIGAARQLRIPKIAFHEGNSRLDASGQLSLVDDQRFTARAAMAHLDLSRYSPAVPQTDLNARLNVDGAITPLTLKLALDLLDSRLAGESLTGKGKLTWQDARLSDVDIGLLAAGNRLAAKGAFGRRGDVLDFRLDAPRLASFGKGFAGKAQGQGRLVGTLDAPQVDATLKADGVATPFGIGVRHLDLSAKVARAATAPLLLKLNAAGIEAAGQRIDSATIDLDGSRQVHRLRAAVRGRIADQQLDAMLALRGGLDDKALRWRGRVEQLENRGSWRLALAAPAELDLAADQGHIGRLQIGVLDARLDLAETRWAPGGVIVSRGSATRVDVGQWLGKLPSPPPVRTDLVLGADWDIRIAERLQGRFRIERSAGDLTVTDRDLARPIALALSAARLDGELAGDRIQTRASLRSTQFGQADLEATSRVPRRDGVWRWAEMGMPDYHLSANMPSLKWASVFAGPTSTVDGRLALDLRASGSGKARRLSGSFDGAGLSYRDAELGVAARDGQFHVTLADRRLLLSGLEFTGGRGKMTGSGWLGFSERELSEGLLALQFEHFDALARPERNLTVSGGLQARLEPRGVVIDGKLNVDKGRIDIPKGDKPKLGDDVIVVGRTEAEARKRKTYPYFLDVMIDLGSRLKLSGRGLNASLGGAIRVRATPTEPLAATGAVRVTEGAYRAYGQNLSIDHGVVTFQGPIDNPGLDILAVRKGLAVEAGVQVSGTVNRPLVRLVSSPNVSDTEKLAWLVLGKPTLSGGSEDADVLFTAASVLLSDADAVPVQQQIANAVGLDEISVSSRTTSSTTGSTGGFSYRGGESDSVTTQVVTLGKRLSDKLYLSYEQGLADATQTVKLTYQLSRRWSAVARAGDDNALDFYYTLFFDTPSGGKAP</sequence>
<dbReference type="GO" id="GO:0097347">
    <property type="term" value="C:TAM protein secretion complex"/>
    <property type="evidence" value="ECO:0007669"/>
    <property type="project" value="TreeGrafter"/>
</dbReference>
<dbReference type="PANTHER" id="PTHR36985:SF1">
    <property type="entry name" value="TRANSLOCATION AND ASSEMBLY MODULE SUBUNIT TAMB"/>
    <property type="match status" value="1"/>
</dbReference>
<evidence type="ECO:0000256" key="5">
    <source>
        <dbReference type="SAM" id="MobiDB-lite"/>
    </source>
</evidence>
<keyword evidence="9" id="KW-1185">Reference proteome</keyword>
<proteinExistence type="predicted"/>
<dbReference type="EMBL" id="CP028519">
    <property type="protein sequence ID" value="AVY93298.1"/>
    <property type="molecule type" value="Genomic_DNA"/>
</dbReference>
<dbReference type="PANTHER" id="PTHR36985">
    <property type="entry name" value="TRANSLOCATION AND ASSEMBLY MODULE SUBUNIT TAMB"/>
    <property type="match status" value="1"/>
</dbReference>
<dbReference type="KEGG" id="maer:DAI18_04005"/>
<dbReference type="RefSeq" id="WP_107888789.1">
    <property type="nucleotide sequence ID" value="NZ_CP028519.1"/>
</dbReference>
<evidence type="ECO:0000256" key="3">
    <source>
        <dbReference type="ARBA" id="ARBA00022989"/>
    </source>
</evidence>
<feature type="transmembrane region" description="Helical" evidence="6">
    <location>
        <begin position="26"/>
        <end position="47"/>
    </location>
</feature>
<feature type="domain" description="Translocation and assembly module TamB C-terminal" evidence="7">
    <location>
        <begin position="953"/>
        <end position="1301"/>
    </location>
</feature>
<keyword evidence="4 6" id="KW-0472">Membrane</keyword>
<evidence type="ECO:0000313" key="9">
    <source>
        <dbReference type="Proteomes" id="UP000244173"/>
    </source>
</evidence>
<organism evidence="8 9">
    <name type="scientific">Microvirgula aerodenitrificans</name>
    <dbReference type="NCBI Taxonomy" id="57480"/>
    <lineage>
        <taxon>Bacteria</taxon>
        <taxon>Pseudomonadati</taxon>
        <taxon>Pseudomonadota</taxon>
        <taxon>Betaproteobacteria</taxon>
        <taxon>Neisseriales</taxon>
        <taxon>Aquaspirillaceae</taxon>
        <taxon>Microvirgula</taxon>
    </lineage>
</organism>
<evidence type="ECO:0000256" key="6">
    <source>
        <dbReference type="SAM" id="Phobius"/>
    </source>
</evidence>
<accession>A0A2S0P7D4</accession>
<feature type="compositionally biased region" description="Low complexity" evidence="5">
    <location>
        <begin position="1220"/>
        <end position="1229"/>
    </location>
</feature>
<evidence type="ECO:0000256" key="4">
    <source>
        <dbReference type="ARBA" id="ARBA00023136"/>
    </source>
</evidence>
<name>A0A2S0P7D4_9NEIS</name>
<comment type="subcellular location">
    <subcellularLocation>
        <location evidence="1">Membrane</location>
        <topology evidence="1">Single-pass membrane protein</topology>
    </subcellularLocation>
</comment>
<evidence type="ECO:0000256" key="1">
    <source>
        <dbReference type="ARBA" id="ARBA00004167"/>
    </source>
</evidence>
<dbReference type="InterPro" id="IPR007452">
    <property type="entry name" value="TamB_C"/>
</dbReference>
<keyword evidence="2 6" id="KW-0812">Transmembrane</keyword>
<dbReference type="GO" id="GO:0009306">
    <property type="term" value="P:protein secretion"/>
    <property type="evidence" value="ECO:0007669"/>
    <property type="project" value="InterPro"/>
</dbReference>
<dbReference type="Proteomes" id="UP000244173">
    <property type="component" value="Chromosome"/>
</dbReference>
<reference evidence="8 9" key="1">
    <citation type="submission" date="2018-04" db="EMBL/GenBank/DDBJ databases">
        <title>Denitrifier Microvirgula.</title>
        <authorList>
            <person name="Anderson E."/>
            <person name="Jang J."/>
            <person name="Ishii S."/>
        </authorList>
    </citation>
    <scope>NUCLEOTIDE SEQUENCE [LARGE SCALE GENOMIC DNA]</scope>
    <source>
        <strain evidence="8 9">BE2.4</strain>
    </source>
</reference>
<feature type="region of interest" description="Disordered" evidence="5">
    <location>
        <begin position="1220"/>
        <end position="1241"/>
    </location>
</feature>
<dbReference type="OrthoDB" id="5288149at2"/>
<evidence type="ECO:0000313" key="8">
    <source>
        <dbReference type="EMBL" id="AVY93298.1"/>
    </source>
</evidence>
<dbReference type="STRING" id="1122240.GCA_000620105_00542"/>
<gene>
    <name evidence="8" type="ORF">DAI18_04005</name>
</gene>
<evidence type="ECO:0000259" key="7">
    <source>
        <dbReference type="Pfam" id="PF04357"/>
    </source>
</evidence>
<protein>
    <recommendedName>
        <fullName evidence="7">Translocation and assembly module TamB C-terminal domain-containing protein</fullName>
    </recommendedName>
</protein>
<evidence type="ECO:0000256" key="2">
    <source>
        <dbReference type="ARBA" id="ARBA00022692"/>
    </source>
</evidence>
<keyword evidence="3 6" id="KW-1133">Transmembrane helix</keyword>
<dbReference type="GO" id="GO:0005886">
    <property type="term" value="C:plasma membrane"/>
    <property type="evidence" value="ECO:0007669"/>
    <property type="project" value="InterPro"/>
</dbReference>
<dbReference type="Pfam" id="PF04357">
    <property type="entry name" value="TamB"/>
    <property type="match status" value="1"/>
</dbReference>